<dbReference type="InterPro" id="IPR041694">
    <property type="entry name" value="ADH_N_2"/>
</dbReference>
<dbReference type="InterPro" id="IPR020843">
    <property type="entry name" value="ER"/>
</dbReference>
<reference evidence="3 4" key="1">
    <citation type="submission" date="2016-05" db="EMBL/GenBank/DDBJ databases">
        <title>A degradative enzymes factory behind the ericoid mycorrhizal symbiosis.</title>
        <authorList>
            <consortium name="DOE Joint Genome Institute"/>
            <person name="Martino E."/>
            <person name="Morin E."/>
            <person name="Grelet G."/>
            <person name="Kuo A."/>
            <person name="Kohler A."/>
            <person name="Daghino S."/>
            <person name="Barry K."/>
            <person name="Choi C."/>
            <person name="Cichocki N."/>
            <person name="Clum A."/>
            <person name="Copeland A."/>
            <person name="Hainaut M."/>
            <person name="Haridas S."/>
            <person name="Labutti K."/>
            <person name="Lindquist E."/>
            <person name="Lipzen A."/>
            <person name="Khouja H.-R."/>
            <person name="Murat C."/>
            <person name="Ohm R."/>
            <person name="Olson A."/>
            <person name="Spatafora J."/>
            <person name="Veneault-Fourrey C."/>
            <person name="Henrissat B."/>
            <person name="Grigoriev I."/>
            <person name="Martin F."/>
            <person name="Perotto S."/>
        </authorList>
    </citation>
    <scope>NUCLEOTIDE SEQUENCE [LARGE SCALE GENOMIC DNA]</scope>
    <source>
        <strain evidence="3 4">UAMH 7357</strain>
    </source>
</reference>
<dbReference type="OrthoDB" id="809632at2759"/>
<gene>
    <name evidence="3" type="ORF">NA56DRAFT_607214</name>
</gene>
<dbReference type="InterPro" id="IPR045010">
    <property type="entry name" value="MDR_fam"/>
</dbReference>
<dbReference type="AlphaFoldDB" id="A0A2J6PRQ2"/>
<dbReference type="Pfam" id="PF16884">
    <property type="entry name" value="ADH_N_2"/>
    <property type="match status" value="1"/>
</dbReference>
<name>A0A2J6PRQ2_9HELO</name>
<dbReference type="FunFam" id="3.40.50.720:FF:000121">
    <property type="entry name" value="Prostaglandin reductase 2"/>
    <property type="match status" value="1"/>
</dbReference>
<organism evidence="3 4">
    <name type="scientific">Hyaloscypha hepaticicola</name>
    <dbReference type="NCBI Taxonomy" id="2082293"/>
    <lineage>
        <taxon>Eukaryota</taxon>
        <taxon>Fungi</taxon>
        <taxon>Dikarya</taxon>
        <taxon>Ascomycota</taxon>
        <taxon>Pezizomycotina</taxon>
        <taxon>Leotiomycetes</taxon>
        <taxon>Helotiales</taxon>
        <taxon>Hyaloscyphaceae</taxon>
        <taxon>Hyaloscypha</taxon>
    </lineage>
</organism>
<dbReference type="EMBL" id="KZ613504">
    <property type="protein sequence ID" value="PMD16703.1"/>
    <property type="molecule type" value="Genomic_DNA"/>
</dbReference>
<keyword evidence="1" id="KW-0560">Oxidoreductase</keyword>
<keyword evidence="4" id="KW-1185">Reference proteome</keyword>
<protein>
    <submittedName>
        <fullName evidence="3">NAD(P)-binding protein</fullName>
    </submittedName>
</protein>
<dbReference type="GO" id="GO:0016628">
    <property type="term" value="F:oxidoreductase activity, acting on the CH-CH group of donors, NAD or NADP as acceptor"/>
    <property type="evidence" value="ECO:0007669"/>
    <property type="project" value="InterPro"/>
</dbReference>
<dbReference type="InterPro" id="IPR036291">
    <property type="entry name" value="NAD(P)-bd_dom_sf"/>
</dbReference>
<proteinExistence type="predicted"/>
<dbReference type="CDD" id="cd05288">
    <property type="entry name" value="PGDH"/>
    <property type="match status" value="1"/>
</dbReference>
<dbReference type="SMART" id="SM00829">
    <property type="entry name" value="PKS_ER"/>
    <property type="match status" value="1"/>
</dbReference>
<dbReference type="Gene3D" id="3.40.50.720">
    <property type="entry name" value="NAD(P)-binding Rossmann-like Domain"/>
    <property type="match status" value="1"/>
</dbReference>
<dbReference type="Proteomes" id="UP000235672">
    <property type="component" value="Unassembled WGS sequence"/>
</dbReference>
<dbReference type="SUPFAM" id="SSF51735">
    <property type="entry name" value="NAD(P)-binding Rossmann-fold domains"/>
    <property type="match status" value="1"/>
</dbReference>
<dbReference type="PANTHER" id="PTHR43205:SF42">
    <property type="entry name" value="ALCOHOL DEHYDROGENASE, ZINC-CONTAINING (AFU_ORTHOLOGUE AFUA_7G04530)"/>
    <property type="match status" value="1"/>
</dbReference>
<accession>A0A2J6PRQ2</accession>
<evidence type="ECO:0000256" key="1">
    <source>
        <dbReference type="ARBA" id="ARBA00023002"/>
    </source>
</evidence>
<evidence type="ECO:0000259" key="2">
    <source>
        <dbReference type="SMART" id="SM00829"/>
    </source>
</evidence>
<evidence type="ECO:0000313" key="4">
    <source>
        <dbReference type="Proteomes" id="UP000235672"/>
    </source>
</evidence>
<sequence>MGPVKRKTNIMAQSTYSSVVLAQRPKANIVPGETFKLKQNPMISESDLKDGQVLVETLYLSLDPAMRGWLNDTRSYMPPVQIGELMRGIVIGKIVASKSSSFSVGDYVTCTSGWTELSIQDAKAVTLLEVPPNGRVTDALGLLGGTGLTAYFGMTDIAKVKAGDFVVVSGAAGATGSVACQIAKLKGATVLGLAGSEDKVKWLKELGCDEALNYKDPQFKEKFKAATKDLIDVFFDNVGGEILEAALSRAKPHARFVMCGAISQYNSAQPVGPKNISMVIAMRIRMQGFLVFDYIKEYPAARKELAQWLAEGKIQRKETIIKGGLKAAEQALVDLYNGINTGKLMVEVKAEDAGIESRL</sequence>
<evidence type="ECO:0000313" key="3">
    <source>
        <dbReference type="EMBL" id="PMD16703.1"/>
    </source>
</evidence>
<dbReference type="Pfam" id="PF00107">
    <property type="entry name" value="ADH_zinc_N"/>
    <property type="match status" value="1"/>
</dbReference>
<dbReference type="Gene3D" id="3.90.180.10">
    <property type="entry name" value="Medium-chain alcohol dehydrogenases, catalytic domain"/>
    <property type="match status" value="1"/>
</dbReference>
<dbReference type="SUPFAM" id="SSF50129">
    <property type="entry name" value="GroES-like"/>
    <property type="match status" value="1"/>
</dbReference>
<dbReference type="PANTHER" id="PTHR43205">
    <property type="entry name" value="PROSTAGLANDIN REDUCTASE"/>
    <property type="match status" value="1"/>
</dbReference>
<dbReference type="InterPro" id="IPR013149">
    <property type="entry name" value="ADH-like_C"/>
</dbReference>
<dbReference type="InterPro" id="IPR011032">
    <property type="entry name" value="GroES-like_sf"/>
</dbReference>
<feature type="domain" description="Enoyl reductase (ER)" evidence="2">
    <location>
        <begin position="32"/>
        <end position="346"/>
    </location>
</feature>